<sequence>MPLYHVWLYLLDYRLYLHNRILFHYFFLFHLFYFLQISHFFLRPLSNLIPALNHTIKIYLLFQLQFASLQILKLF</sequence>
<comment type="caution">
    <text evidence="1">The sequence shown here is derived from an EMBL/GenBank/DDBJ whole genome shotgun (WGS) entry which is preliminary data.</text>
</comment>
<proteinExistence type="predicted"/>
<protein>
    <submittedName>
        <fullName evidence="1">Uncharacterized protein</fullName>
    </submittedName>
</protein>
<gene>
    <name evidence="1" type="ORF">MENTE1834_LOCUS47198</name>
</gene>
<reference evidence="1" key="1">
    <citation type="submission" date="2023-11" db="EMBL/GenBank/DDBJ databases">
        <authorList>
            <person name="Poullet M."/>
        </authorList>
    </citation>
    <scope>NUCLEOTIDE SEQUENCE</scope>
    <source>
        <strain evidence="1">E1834</strain>
    </source>
</reference>
<dbReference type="Proteomes" id="UP001497535">
    <property type="component" value="Unassembled WGS sequence"/>
</dbReference>
<accession>A0ACB1B7V9</accession>
<organism evidence="1 2">
    <name type="scientific">Meloidogyne enterolobii</name>
    <name type="common">Root-knot nematode worm</name>
    <name type="synonym">Meloidogyne mayaguensis</name>
    <dbReference type="NCBI Taxonomy" id="390850"/>
    <lineage>
        <taxon>Eukaryota</taxon>
        <taxon>Metazoa</taxon>
        <taxon>Ecdysozoa</taxon>
        <taxon>Nematoda</taxon>
        <taxon>Chromadorea</taxon>
        <taxon>Rhabditida</taxon>
        <taxon>Tylenchina</taxon>
        <taxon>Tylenchomorpha</taxon>
        <taxon>Tylenchoidea</taxon>
        <taxon>Meloidogynidae</taxon>
        <taxon>Meloidogyninae</taxon>
        <taxon>Meloidogyne</taxon>
    </lineage>
</organism>
<evidence type="ECO:0000313" key="2">
    <source>
        <dbReference type="Proteomes" id="UP001497535"/>
    </source>
</evidence>
<evidence type="ECO:0000313" key="1">
    <source>
        <dbReference type="EMBL" id="CAK5122187.1"/>
    </source>
</evidence>
<keyword evidence="2" id="KW-1185">Reference proteome</keyword>
<name>A0ACB1B7V9_MELEN</name>
<dbReference type="EMBL" id="CAVMJV010000186">
    <property type="protein sequence ID" value="CAK5122187.1"/>
    <property type="molecule type" value="Genomic_DNA"/>
</dbReference>